<evidence type="ECO:0000256" key="1">
    <source>
        <dbReference type="SAM" id="MobiDB-lite"/>
    </source>
</evidence>
<evidence type="ECO:0000313" key="4">
    <source>
        <dbReference type="Proteomes" id="UP001214576"/>
    </source>
</evidence>
<dbReference type="InterPro" id="IPR051707">
    <property type="entry name" value="PI-Interact_SigTrans_Reg"/>
</dbReference>
<feature type="non-terminal residue" evidence="3">
    <location>
        <position position="151"/>
    </location>
</feature>
<sequence>MAAAAGAPQPGPPQPPPPPPPEESSDSEPEAEPGSPQKLIRKVSTSGQIRQKTVIKEGMLTKQNNSFQRSKRRYFKLRGRTLYYAKTAKSIIFDEVDLTDASVAESSTKNVNNSFTVITPCRKLILCADNRKEMEDWIAALKTVQSREHFE</sequence>
<dbReference type="InterPro" id="IPR001849">
    <property type="entry name" value="PH_domain"/>
</dbReference>
<comment type="caution">
    <text evidence="3">The sequence shown here is derived from an EMBL/GenBank/DDBJ whole genome shotgun (WGS) entry which is preliminary data.</text>
</comment>
<dbReference type="Gene3D" id="2.30.29.30">
    <property type="entry name" value="Pleckstrin-homology domain (PH domain)/Phosphotyrosine-binding domain (PTB)"/>
    <property type="match status" value="1"/>
</dbReference>
<dbReference type="SUPFAM" id="SSF50729">
    <property type="entry name" value="PH domain-like"/>
    <property type="match status" value="1"/>
</dbReference>
<keyword evidence="4" id="KW-1185">Reference proteome</keyword>
<dbReference type="PANTHER" id="PTHR14336:SF8">
    <property type="entry name" value="PROTEIN OPY1"/>
    <property type="match status" value="1"/>
</dbReference>
<evidence type="ECO:0000313" key="3">
    <source>
        <dbReference type="EMBL" id="KAI4549813.1"/>
    </source>
</evidence>
<gene>
    <name evidence="3" type="ORF">MG293_002143</name>
</gene>
<accession>A0AAD4UM88</accession>
<reference evidence="3" key="1">
    <citation type="submission" date="2022-03" db="EMBL/GenBank/DDBJ databases">
        <title>Genomic analyses of argali, domestic sheep and their hybrids provide insights into chromosomal evolution, heterosis and genetic basis of agronomic traits.</title>
        <authorList>
            <person name="Li M."/>
        </authorList>
    </citation>
    <scope>NUCLEOTIDE SEQUENCE</scope>
    <source>
        <strain evidence="3">CAU-MHL-2022a</strain>
        <tissue evidence="3">Skin</tissue>
    </source>
</reference>
<dbReference type="AlphaFoldDB" id="A0AAD4UM88"/>
<evidence type="ECO:0000259" key="2">
    <source>
        <dbReference type="PROSITE" id="PS50003"/>
    </source>
</evidence>
<dbReference type="InterPro" id="IPR011993">
    <property type="entry name" value="PH-like_dom_sf"/>
</dbReference>
<dbReference type="PROSITE" id="PS50003">
    <property type="entry name" value="PH_DOMAIN"/>
    <property type="match status" value="1"/>
</dbReference>
<dbReference type="EMBL" id="JAKZEL010000001">
    <property type="protein sequence ID" value="KAI4549813.1"/>
    <property type="molecule type" value="Genomic_DNA"/>
</dbReference>
<feature type="region of interest" description="Disordered" evidence="1">
    <location>
        <begin position="1"/>
        <end position="57"/>
    </location>
</feature>
<dbReference type="Proteomes" id="UP001214576">
    <property type="component" value="Unassembled WGS sequence"/>
</dbReference>
<proteinExistence type="predicted"/>
<name>A0AAD4UM88_OVIAM</name>
<feature type="domain" description="PH" evidence="2">
    <location>
        <begin position="53"/>
        <end position="146"/>
    </location>
</feature>
<organism evidence="3 4">
    <name type="scientific">Ovis ammon polii</name>
    <dbReference type="NCBI Taxonomy" id="230172"/>
    <lineage>
        <taxon>Eukaryota</taxon>
        <taxon>Metazoa</taxon>
        <taxon>Chordata</taxon>
        <taxon>Craniata</taxon>
        <taxon>Vertebrata</taxon>
        <taxon>Euteleostomi</taxon>
        <taxon>Mammalia</taxon>
        <taxon>Eutheria</taxon>
        <taxon>Laurasiatheria</taxon>
        <taxon>Artiodactyla</taxon>
        <taxon>Ruminantia</taxon>
        <taxon>Pecora</taxon>
        <taxon>Bovidae</taxon>
        <taxon>Caprinae</taxon>
        <taxon>Ovis</taxon>
    </lineage>
</organism>
<feature type="compositionally biased region" description="Pro residues" evidence="1">
    <location>
        <begin position="9"/>
        <end position="22"/>
    </location>
</feature>
<dbReference type="CDD" id="cd13274">
    <property type="entry name" value="PH_DGK_type2"/>
    <property type="match status" value="1"/>
</dbReference>
<dbReference type="PANTHER" id="PTHR14336">
    <property type="entry name" value="TANDEM PH DOMAIN CONTAINING PROTEIN"/>
    <property type="match status" value="1"/>
</dbReference>
<protein>
    <recommendedName>
        <fullName evidence="2">PH domain-containing protein</fullName>
    </recommendedName>
</protein>
<dbReference type="SMART" id="SM00233">
    <property type="entry name" value="PH"/>
    <property type="match status" value="1"/>
</dbReference>
<dbReference type="FunFam" id="2.30.29.30:FF:000060">
    <property type="entry name" value="Diacylglycerol kinase"/>
    <property type="match status" value="1"/>
</dbReference>
<dbReference type="Pfam" id="PF00169">
    <property type="entry name" value="PH"/>
    <property type="match status" value="1"/>
</dbReference>